<dbReference type="AlphaFoldDB" id="A0A382FFU0"/>
<dbReference type="InterPro" id="IPR042098">
    <property type="entry name" value="TauD-like_sf"/>
</dbReference>
<dbReference type="SUPFAM" id="SSF51197">
    <property type="entry name" value="Clavaminate synthase-like"/>
    <property type="match status" value="1"/>
</dbReference>
<accession>A0A382FFU0</accession>
<evidence type="ECO:0000259" key="3">
    <source>
        <dbReference type="Pfam" id="PF02668"/>
    </source>
</evidence>
<evidence type="ECO:0000313" key="4">
    <source>
        <dbReference type="EMBL" id="SVB61545.1"/>
    </source>
</evidence>
<protein>
    <recommendedName>
        <fullName evidence="3">TauD/TfdA-like domain-containing protein</fullName>
    </recommendedName>
</protein>
<dbReference type="GO" id="GO:0016491">
    <property type="term" value="F:oxidoreductase activity"/>
    <property type="evidence" value="ECO:0007669"/>
    <property type="project" value="UniProtKB-KW"/>
</dbReference>
<dbReference type="PANTHER" id="PTHR10696:SF56">
    <property type="entry name" value="TAUD_TFDA-LIKE DOMAIN-CONTAINING PROTEIN"/>
    <property type="match status" value="1"/>
</dbReference>
<dbReference type="GO" id="GO:0017000">
    <property type="term" value="P:antibiotic biosynthetic process"/>
    <property type="evidence" value="ECO:0007669"/>
    <property type="project" value="UniProtKB-KW"/>
</dbReference>
<organism evidence="4">
    <name type="scientific">marine metagenome</name>
    <dbReference type="NCBI Taxonomy" id="408172"/>
    <lineage>
        <taxon>unclassified sequences</taxon>
        <taxon>metagenomes</taxon>
        <taxon>ecological metagenomes</taxon>
    </lineage>
</organism>
<sequence length="222" mass="25565">MAIKRILADLDFQGWSQFSNQDYDIGEVINHLGYTIMENDVRIVRKSPALVTSAEGLPPHNDHHLSHFILWHCLVQDSQGGHSIMVDGLRIFRSMTPEIRELLRSIHLKEHAIFKGDVGYHPLIYETSMGDRIYYSVLFEPTAFWLASERLSNEQKLAFDTFNEAVKEATPECIKLNPGECLVVDNGRMLHGRTAIPDDSNRLLKRYWIGDEEFEKLVKQRA</sequence>
<evidence type="ECO:0000256" key="2">
    <source>
        <dbReference type="ARBA" id="ARBA00023194"/>
    </source>
</evidence>
<reference evidence="4" key="1">
    <citation type="submission" date="2018-05" db="EMBL/GenBank/DDBJ databases">
        <authorList>
            <person name="Lanie J.A."/>
            <person name="Ng W.-L."/>
            <person name="Kazmierczak K.M."/>
            <person name="Andrzejewski T.M."/>
            <person name="Davidsen T.M."/>
            <person name="Wayne K.J."/>
            <person name="Tettelin H."/>
            <person name="Glass J.I."/>
            <person name="Rusch D."/>
            <person name="Podicherti R."/>
            <person name="Tsui H.-C.T."/>
            <person name="Winkler M.E."/>
        </authorList>
    </citation>
    <scope>NUCLEOTIDE SEQUENCE</scope>
</reference>
<dbReference type="Pfam" id="PF02668">
    <property type="entry name" value="TauD"/>
    <property type="match status" value="1"/>
</dbReference>
<dbReference type="PANTHER" id="PTHR10696">
    <property type="entry name" value="GAMMA-BUTYROBETAINE HYDROXYLASE-RELATED"/>
    <property type="match status" value="1"/>
</dbReference>
<proteinExistence type="predicted"/>
<keyword evidence="1" id="KW-0560">Oxidoreductase</keyword>
<feature type="domain" description="TauD/TfdA-like" evidence="3">
    <location>
        <begin position="52"/>
        <end position="208"/>
    </location>
</feature>
<evidence type="ECO:0000256" key="1">
    <source>
        <dbReference type="ARBA" id="ARBA00023002"/>
    </source>
</evidence>
<gene>
    <name evidence="4" type="ORF">METZ01_LOCUS214399</name>
</gene>
<dbReference type="Gene3D" id="3.60.130.10">
    <property type="entry name" value="Clavaminate synthase-like"/>
    <property type="match status" value="1"/>
</dbReference>
<dbReference type="InterPro" id="IPR050411">
    <property type="entry name" value="AlphaKG_dependent_hydroxylases"/>
</dbReference>
<dbReference type="EMBL" id="UINC01049586">
    <property type="protein sequence ID" value="SVB61545.1"/>
    <property type="molecule type" value="Genomic_DNA"/>
</dbReference>
<dbReference type="InterPro" id="IPR003819">
    <property type="entry name" value="TauD/TfdA-like"/>
</dbReference>
<name>A0A382FFU0_9ZZZZ</name>
<keyword evidence="2" id="KW-0045">Antibiotic biosynthesis</keyword>